<dbReference type="PANTHER" id="PTHR34702">
    <property type="entry name" value="NA(+)/H(+) ANTIPORTER SUBUNIT F1"/>
    <property type="match status" value="1"/>
</dbReference>
<protein>
    <submittedName>
        <fullName evidence="9">Bsr7316 protein</fullName>
    </submittedName>
</protein>
<accession>A0A0X8XBV3</accession>
<comment type="similarity">
    <text evidence="2">Belongs to the CPA3 antiporters (TC 2.A.63) subunit F family.</text>
</comment>
<evidence type="ECO:0000256" key="3">
    <source>
        <dbReference type="ARBA" id="ARBA00022448"/>
    </source>
</evidence>
<evidence type="ECO:0000256" key="8">
    <source>
        <dbReference type="SAM" id="Phobius"/>
    </source>
</evidence>
<name>A0A0X8XBV3_HALHR</name>
<dbReference type="PANTHER" id="PTHR34702:SF1">
    <property type="entry name" value="NA(+)_H(+) ANTIPORTER SUBUNIT F"/>
    <property type="match status" value="1"/>
</dbReference>
<dbReference type="GO" id="GO:0005886">
    <property type="term" value="C:plasma membrane"/>
    <property type="evidence" value="ECO:0007669"/>
    <property type="project" value="UniProtKB-SubCell"/>
</dbReference>
<feature type="transmembrane region" description="Helical" evidence="8">
    <location>
        <begin position="63"/>
        <end position="80"/>
    </location>
</feature>
<evidence type="ECO:0000256" key="4">
    <source>
        <dbReference type="ARBA" id="ARBA00022475"/>
    </source>
</evidence>
<proteinExistence type="inferred from homology"/>
<comment type="subcellular location">
    <subcellularLocation>
        <location evidence="1">Cell membrane</location>
        <topology evidence="1">Multi-pass membrane protein</topology>
    </subcellularLocation>
</comment>
<dbReference type="RefSeq" id="WP_096410178.1">
    <property type="nucleotide sequence ID" value="NZ_AP017372.2"/>
</dbReference>
<dbReference type="Pfam" id="PF04066">
    <property type="entry name" value="MrpF_PhaF"/>
    <property type="match status" value="1"/>
</dbReference>
<reference evidence="9" key="1">
    <citation type="submission" date="2016-02" db="EMBL/GenBank/DDBJ databases">
        <title>Halorhodospira halochloris DSM-1059 complete genome, version 2.</title>
        <authorList>
            <person name="Tsukatani Y."/>
        </authorList>
    </citation>
    <scope>NUCLEOTIDE SEQUENCE</scope>
    <source>
        <strain evidence="9">DSM 1059</strain>
    </source>
</reference>
<dbReference type="InterPro" id="IPR007208">
    <property type="entry name" value="MrpF/PhaF-like"/>
</dbReference>
<feature type="transmembrane region" description="Helical" evidence="8">
    <location>
        <begin position="6"/>
        <end position="24"/>
    </location>
</feature>
<evidence type="ECO:0000256" key="2">
    <source>
        <dbReference type="ARBA" id="ARBA00009212"/>
    </source>
</evidence>
<keyword evidence="10" id="KW-1185">Reference proteome</keyword>
<evidence type="ECO:0000256" key="5">
    <source>
        <dbReference type="ARBA" id="ARBA00022692"/>
    </source>
</evidence>
<gene>
    <name evidence="9" type="ORF">HH1059_21840</name>
</gene>
<evidence type="ECO:0000313" key="10">
    <source>
        <dbReference type="Proteomes" id="UP000218890"/>
    </source>
</evidence>
<keyword evidence="4" id="KW-1003">Cell membrane</keyword>
<dbReference type="Proteomes" id="UP000218890">
    <property type="component" value="Chromosome"/>
</dbReference>
<keyword evidence="6 8" id="KW-1133">Transmembrane helix</keyword>
<keyword evidence="7 8" id="KW-0472">Membrane</keyword>
<evidence type="ECO:0000256" key="7">
    <source>
        <dbReference type="ARBA" id="ARBA00023136"/>
    </source>
</evidence>
<dbReference type="AlphaFoldDB" id="A0A0X8XBV3"/>
<feature type="transmembrane region" description="Helical" evidence="8">
    <location>
        <begin position="33"/>
        <end position="51"/>
    </location>
</feature>
<organism evidence="9 10">
    <name type="scientific">Halorhodospira halochloris</name>
    <name type="common">Ectothiorhodospira halochloris</name>
    <dbReference type="NCBI Taxonomy" id="1052"/>
    <lineage>
        <taxon>Bacteria</taxon>
        <taxon>Pseudomonadati</taxon>
        <taxon>Pseudomonadota</taxon>
        <taxon>Gammaproteobacteria</taxon>
        <taxon>Chromatiales</taxon>
        <taxon>Ectothiorhodospiraceae</taxon>
        <taxon>Halorhodospira</taxon>
    </lineage>
</organism>
<evidence type="ECO:0000256" key="6">
    <source>
        <dbReference type="ARBA" id="ARBA00022989"/>
    </source>
</evidence>
<keyword evidence="5 8" id="KW-0812">Transmembrane</keyword>
<dbReference type="KEGG" id="hhk:HH1059_21840"/>
<evidence type="ECO:0000313" key="9">
    <source>
        <dbReference type="EMBL" id="BAU58892.1"/>
    </source>
</evidence>
<dbReference type="GO" id="GO:0015385">
    <property type="term" value="F:sodium:proton antiporter activity"/>
    <property type="evidence" value="ECO:0007669"/>
    <property type="project" value="TreeGrafter"/>
</dbReference>
<sequence>MENIYTGLALFLLLNLLAGLFRVYHGPSAADRMLAALLFGTTTVAVLLLLAQTMQEPALRDVALLFTLLAAVIAIAFTRLPRRSVGRSER</sequence>
<evidence type="ECO:0000256" key="1">
    <source>
        <dbReference type="ARBA" id="ARBA00004651"/>
    </source>
</evidence>
<keyword evidence="3" id="KW-0813">Transport</keyword>
<dbReference type="EMBL" id="AP017372">
    <property type="protein sequence ID" value="BAU58892.1"/>
    <property type="molecule type" value="Genomic_DNA"/>
</dbReference>